<evidence type="ECO:0000256" key="2">
    <source>
        <dbReference type="SAM" id="Phobius"/>
    </source>
</evidence>
<accession>A0A4V6A2J9</accession>
<sequence length="433" mass="48763">MALDPLVVNTAMPTVDLLFALLSLAVLPVSLLAFCGKGRRRVAVVEDPEKKKRQLMKEFAELEAANQAAKEKEAKEGALKPKRAATPRRSRRSVRDLDEDVTQPDRSPPIPHSKQKRMSEDSSSRRRRRSRRSHRSGRSHRSRRSQDLEEDKTQDSTSERSSRTRKSSIAAPNLDTPYAKQEPGSQRSSRSRKKSLRDLRQRSVRQSPSAERAGSPYGAAGGESRIRKRRKPGQSECETQMSEARSSRSRRGDLAKTQGASAIGDTSSKRSRRSKVNEKSKKEQSSEKKSALQRFDSKVEGLMARRKSKKKEDSLKESKRGSVKEMKEKKKVEASERGSTKEKRGKKDADSSKKGATAAERFDKKLENLLARKKSTKKSVSSTKEKNSTRSSKNGSSKRKSSMVKAKASESKSKIESYVEKKKTERSERSRRL</sequence>
<protein>
    <submittedName>
        <fullName evidence="3">Uncharacterized protein</fullName>
    </submittedName>
</protein>
<feature type="compositionally biased region" description="Basic and acidic residues" evidence="1">
    <location>
        <begin position="407"/>
        <end position="433"/>
    </location>
</feature>
<feature type="compositionally biased region" description="Basic residues" evidence="1">
    <location>
        <begin position="125"/>
        <end position="143"/>
    </location>
</feature>
<dbReference type="EMBL" id="AZBU02000004">
    <property type="protein sequence ID" value="TKR79785.1"/>
    <property type="molecule type" value="Genomic_DNA"/>
</dbReference>
<organism evidence="3 4">
    <name type="scientific">Steinernema carpocapsae</name>
    <name type="common">Entomopathogenic nematode</name>
    <dbReference type="NCBI Taxonomy" id="34508"/>
    <lineage>
        <taxon>Eukaryota</taxon>
        <taxon>Metazoa</taxon>
        <taxon>Ecdysozoa</taxon>
        <taxon>Nematoda</taxon>
        <taxon>Chromadorea</taxon>
        <taxon>Rhabditida</taxon>
        <taxon>Tylenchina</taxon>
        <taxon>Panagrolaimomorpha</taxon>
        <taxon>Strongyloidoidea</taxon>
        <taxon>Steinernematidae</taxon>
        <taxon>Steinernema</taxon>
    </lineage>
</organism>
<proteinExistence type="predicted"/>
<feature type="compositionally biased region" description="Basic and acidic residues" evidence="1">
    <location>
        <begin position="275"/>
        <end position="299"/>
    </location>
</feature>
<feature type="compositionally biased region" description="Basic and acidic residues" evidence="1">
    <location>
        <begin position="69"/>
        <end position="79"/>
    </location>
</feature>
<keyword evidence="4" id="KW-1185">Reference proteome</keyword>
<evidence type="ECO:0000256" key="1">
    <source>
        <dbReference type="SAM" id="MobiDB-lite"/>
    </source>
</evidence>
<feature type="compositionally biased region" description="Basic residues" evidence="1">
    <location>
        <begin position="80"/>
        <end position="92"/>
    </location>
</feature>
<evidence type="ECO:0000313" key="3">
    <source>
        <dbReference type="EMBL" id="TKR79785.1"/>
    </source>
</evidence>
<keyword evidence="2" id="KW-0472">Membrane</keyword>
<feature type="region of interest" description="Disordered" evidence="1">
    <location>
        <begin position="64"/>
        <end position="433"/>
    </location>
</feature>
<reference evidence="3 4" key="2">
    <citation type="journal article" date="2019" name="G3 (Bethesda)">
        <title>Hybrid Assembly of the Genome of the Entomopathogenic Nematode Steinernema carpocapsae Identifies the X-Chromosome.</title>
        <authorList>
            <person name="Serra L."/>
            <person name="Macchietto M."/>
            <person name="Macias-Munoz A."/>
            <person name="McGill C.J."/>
            <person name="Rodriguez I.M."/>
            <person name="Rodriguez B."/>
            <person name="Murad R."/>
            <person name="Mortazavi A."/>
        </authorList>
    </citation>
    <scope>NUCLEOTIDE SEQUENCE [LARGE SCALE GENOMIC DNA]</scope>
    <source>
        <strain evidence="3 4">ALL</strain>
    </source>
</reference>
<comment type="caution">
    <text evidence="3">The sequence shown here is derived from an EMBL/GenBank/DDBJ whole genome shotgun (WGS) entry which is preliminary data.</text>
</comment>
<evidence type="ECO:0000313" key="4">
    <source>
        <dbReference type="Proteomes" id="UP000298663"/>
    </source>
</evidence>
<feature type="compositionally biased region" description="Basic and acidic residues" evidence="1">
    <location>
        <begin position="144"/>
        <end position="162"/>
    </location>
</feature>
<feature type="compositionally biased region" description="Basic and acidic residues" evidence="1">
    <location>
        <begin position="310"/>
        <end position="353"/>
    </location>
</feature>
<dbReference type="STRING" id="34508.A0A4V6A2J9"/>
<dbReference type="Proteomes" id="UP000298663">
    <property type="component" value="Unassembled WGS sequence"/>
</dbReference>
<keyword evidence="2" id="KW-1133">Transmembrane helix</keyword>
<name>A0A4V6A2J9_STECR</name>
<feature type="transmembrane region" description="Helical" evidence="2">
    <location>
        <begin position="17"/>
        <end position="35"/>
    </location>
</feature>
<dbReference type="AlphaFoldDB" id="A0A4V6A2J9"/>
<gene>
    <name evidence="3" type="ORF">L596_013952</name>
</gene>
<reference evidence="3 4" key="1">
    <citation type="journal article" date="2015" name="Genome Biol.">
        <title>Comparative genomics of Steinernema reveals deeply conserved gene regulatory networks.</title>
        <authorList>
            <person name="Dillman A.R."/>
            <person name="Macchietto M."/>
            <person name="Porter C.F."/>
            <person name="Rogers A."/>
            <person name="Williams B."/>
            <person name="Antoshechkin I."/>
            <person name="Lee M.M."/>
            <person name="Goodwin Z."/>
            <person name="Lu X."/>
            <person name="Lewis E.E."/>
            <person name="Goodrich-Blair H."/>
            <person name="Stock S.P."/>
            <person name="Adams B.J."/>
            <person name="Sternberg P.W."/>
            <person name="Mortazavi A."/>
        </authorList>
    </citation>
    <scope>NUCLEOTIDE SEQUENCE [LARGE SCALE GENOMIC DNA]</scope>
    <source>
        <strain evidence="3 4">ALL</strain>
    </source>
</reference>
<keyword evidence="2" id="KW-0812">Transmembrane</keyword>